<reference evidence="7 8" key="1">
    <citation type="submission" date="2020-03" db="EMBL/GenBank/DDBJ databases">
        <title>Genomic Encyclopedia of Type Strains, Phase IV (KMG-IV): sequencing the most valuable type-strain genomes for metagenomic binning, comparative biology and taxonomic classification.</title>
        <authorList>
            <person name="Goeker M."/>
        </authorList>
    </citation>
    <scope>NUCLEOTIDE SEQUENCE [LARGE SCALE GENOMIC DNA]</scope>
    <source>
        <strain evidence="7 8">DSM 5718</strain>
    </source>
</reference>
<feature type="transmembrane region" description="Helical" evidence="5">
    <location>
        <begin position="345"/>
        <end position="364"/>
    </location>
</feature>
<evidence type="ECO:0000313" key="8">
    <source>
        <dbReference type="Proteomes" id="UP000537126"/>
    </source>
</evidence>
<proteinExistence type="predicted"/>
<gene>
    <name evidence="7" type="ORF">FHS56_000592</name>
</gene>
<feature type="domain" description="ABC-2 type transporter transmembrane" evidence="6">
    <location>
        <begin position="20"/>
        <end position="418"/>
    </location>
</feature>
<dbReference type="PANTHER" id="PTHR43471:SF3">
    <property type="entry name" value="ABC TRANSPORTER PERMEASE PROTEIN NATB"/>
    <property type="match status" value="1"/>
</dbReference>
<feature type="transmembrane region" description="Helical" evidence="5">
    <location>
        <begin position="183"/>
        <end position="204"/>
    </location>
</feature>
<evidence type="ECO:0000256" key="4">
    <source>
        <dbReference type="ARBA" id="ARBA00023136"/>
    </source>
</evidence>
<evidence type="ECO:0000256" key="2">
    <source>
        <dbReference type="ARBA" id="ARBA00022692"/>
    </source>
</evidence>
<dbReference type="RefSeq" id="WP_166918381.1">
    <property type="nucleotide sequence ID" value="NZ_JAASRN010000001.1"/>
</dbReference>
<comment type="caution">
    <text evidence="7">The sequence shown here is derived from an EMBL/GenBank/DDBJ whole genome shotgun (WGS) entry which is preliminary data.</text>
</comment>
<dbReference type="PANTHER" id="PTHR43471">
    <property type="entry name" value="ABC TRANSPORTER PERMEASE"/>
    <property type="match status" value="1"/>
</dbReference>
<keyword evidence="3 5" id="KW-1133">Transmembrane helix</keyword>
<keyword evidence="4 5" id="KW-0472">Membrane</keyword>
<dbReference type="Gene3D" id="3.40.190.10">
    <property type="entry name" value="Periplasmic binding protein-like II"/>
    <property type="match status" value="1"/>
</dbReference>
<protein>
    <submittedName>
        <fullName evidence="7">ABC-2 type transport system permease protein</fullName>
    </submittedName>
</protein>
<dbReference type="SUPFAM" id="SSF53850">
    <property type="entry name" value="Periplasmic binding protein-like II"/>
    <property type="match status" value="1"/>
</dbReference>
<dbReference type="GO" id="GO:0140359">
    <property type="term" value="F:ABC-type transporter activity"/>
    <property type="evidence" value="ECO:0007669"/>
    <property type="project" value="InterPro"/>
</dbReference>
<organism evidence="7 8">
    <name type="scientific">Thermonema lapsum</name>
    <dbReference type="NCBI Taxonomy" id="28195"/>
    <lineage>
        <taxon>Bacteria</taxon>
        <taxon>Pseudomonadati</taxon>
        <taxon>Bacteroidota</taxon>
        <taxon>Cytophagia</taxon>
        <taxon>Cytophagales</taxon>
        <taxon>Thermonemataceae</taxon>
        <taxon>Thermonema</taxon>
    </lineage>
</organism>
<sequence>MLGKIGIVIHREFSTRVRTKAFWISTFLSPLLIVALMILPPILVVMYADSEEKGMHVMILDESNLLKGQIDSSKSVVFNIIDGSYQERFKQFQAHDKADVLVYLMAPQPNNTAQVSVRVVSKKALSLAEENSIVKLIQRRIEEIRLLEAGISKEVLEQTKVQLQTHTLVLSKEGEEKAANSGILFGIGIFLSFVIYLSIFIYGAQVMRGVIEEKTNRIVEVIISTLRPIELMMGKVLGVGLVGLLQFGLWIVLTVVLIQLATVLMPTEWATAMQSNAQAGVTAPETSHTAAAGGVGSILQTILDINLFQLIFGFLFYFMGGYFLYSALFAAIGAAVDSETDAQQFTLPVTIPLILAFIMAQIVLNDPYSQLAFWLSMIPLTSPVIMVVRLPYGVPAWELLLSMACLVAGFLIITWLAARIYRIGILSYGKKPSYKDLWKWLLKSF</sequence>
<dbReference type="AlphaFoldDB" id="A0A846MNI6"/>
<dbReference type="EMBL" id="JAASRN010000001">
    <property type="protein sequence ID" value="NIK73106.1"/>
    <property type="molecule type" value="Genomic_DNA"/>
</dbReference>
<keyword evidence="8" id="KW-1185">Reference proteome</keyword>
<feature type="transmembrane region" description="Helical" evidence="5">
    <location>
        <begin position="236"/>
        <end position="266"/>
    </location>
</feature>
<evidence type="ECO:0000256" key="5">
    <source>
        <dbReference type="SAM" id="Phobius"/>
    </source>
</evidence>
<dbReference type="Pfam" id="PF12698">
    <property type="entry name" value="ABC2_membrane_3"/>
    <property type="match status" value="1"/>
</dbReference>
<dbReference type="Proteomes" id="UP000537126">
    <property type="component" value="Unassembled WGS sequence"/>
</dbReference>
<dbReference type="GO" id="GO:0016020">
    <property type="term" value="C:membrane"/>
    <property type="evidence" value="ECO:0007669"/>
    <property type="project" value="UniProtKB-SubCell"/>
</dbReference>
<name>A0A846MNI6_9BACT</name>
<dbReference type="InterPro" id="IPR013525">
    <property type="entry name" value="ABC2_TM"/>
</dbReference>
<evidence type="ECO:0000256" key="1">
    <source>
        <dbReference type="ARBA" id="ARBA00004141"/>
    </source>
</evidence>
<evidence type="ECO:0000256" key="3">
    <source>
        <dbReference type="ARBA" id="ARBA00022989"/>
    </source>
</evidence>
<feature type="transmembrane region" description="Helical" evidence="5">
    <location>
        <begin position="21"/>
        <end position="48"/>
    </location>
</feature>
<feature type="transmembrane region" description="Helical" evidence="5">
    <location>
        <begin position="310"/>
        <end position="333"/>
    </location>
</feature>
<evidence type="ECO:0000313" key="7">
    <source>
        <dbReference type="EMBL" id="NIK73106.1"/>
    </source>
</evidence>
<accession>A0A846MNI6</accession>
<feature type="transmembrane region" description="Helical" evidence="5">
    <location>
        <begin position="371"/>
        <end position="393"/>
    </location>
</feature>
<evidence type="ECO:0000259" key="6">
    <source>
        <dbReference type="Pfam" id="PF12698"/>
    </source>
</evidence>
<comment type="subcellular location">
    <subcellularLocation>
        <location evidence="1">Membrane</location>
        <topology evidence="1">Multi-pass membrane protein</topology>
    </subcellularLocation>
</comment>
<keyword evidence="2 5" id="KW-0812">Transmembrane</keyword>
<feature type="transmembrane region" description="Helical" evidence="5">
    <location>
        <begin position="399"/>
        <end position="421"/>
    </location>
</feature>